<feature type="binding site" evidence="9">
    <location>
        <position position="160"/>
    </location>
    <ligand>
        <name>Mn(2+)</name>
        <dbReference type="ChEBI" id="CHEBI:29035"/>
    </ligand>
</feature>
<evidence type="ECO:0000256" key="4">
    <source>
        <dbReference type="ARBA" id="ARBA00022857"/>
    </source>
</evidence>
<evidence type="ECO:0000313" key="14">
    <source>
        <dbReference type="Proteomes" id="UP000617634"/>
    </source>
</evidence>
<dbReference type="RefSeq" id="WP_197162808.1">
    <property type="nucleotide sequence ID" value="NZ_JADZGI010000001.1"/>
</dbReference>
<dbReference type="Pfam" id="PF08436">
    <property type="entry name" value="DXP_redisom_C"/>
    <property type="match status" value="1"/>
</dbReference>
<keyword evidence="5 9" id="KW-0560">Oxidoreductase</keyword>
<comment type="pathway">
    <text evidence="1 9">Isoprenoid biosynthesis; isopentenyl diphosphate biosynthesis via DXP pathway; isopentenyl diphosphate from 1-deoxy-D-xylulose 5-phosphate: step 1/6.</text>
</comment>
<feature type="binding site" evidence="9">
    <location>
        <position position="186"/>
    </location>
    <ligand>
        <name>1-deoxy-D-xylulose 5-phosphate</name>
        <dbReference type="ChEBI" id="CHEBI:57792"/>
    </ligand>
</feature>
<dbReference type="EC" id="1.1.1.267" evidence="9"/>
<feature type="binding site" evidence="9">
    <location>
        <position position="23"/>
    </location>
    <ligand>
        <name>NADPH</name>
        <dbReference type="ChEBI" id="CHEBI:57783"/>
    </ligand>
</feature>
<feature type="binding site" evidence="9">
    <location>
        <position position="215"/>
    </location>
    <ligand>
        <name>NADPH</name>
        <dbReference type="ChEBI" id="CHEBI:57783"/>
    </ligand>
</feature>
<name>A0A931HCG1_9SPHN</name>
<dbReference type="SUPFAM" id="SSF69055">
    <property type="entry name" value="1-deoxy-D-xylulose-5-phosphate reductoisomerase, C-terminal domain"/>
    <property type="match status" value="1"/>
</dbReference>
<dbReference type="PIRSF" id="PIRSF006205">
    <property type="entry name" value="Dxp_reductismrs"/>
    <property type="match status" value="1"/>
</dbReference>
<dbReference type="EMBL" id="JADZGI010000001">
    <property type="protein sequence ID" value="MBH0112938.1"/>
    <property type="molecule type" value="Genomic_DNA"/>
</dbReference>
<feature type="binding site" evidence="9">
    <location>
        <position position="24"/>
    </location>
    <ligand>
        <name>NADPH</name>
        <dbReference type="ChEBI" id="CHEBI:57783"/>
    </ligand>
</feature>
<feature type="binding site" evidence="9">
    <location>
        <position position="136"/>
    </location>
    <ligand>
        <name>NADPH</name>
        <dbReference type="ChEBI" id="CHEBI:57783"/>
    </ligand>
</feature>
<dbReference type="SUPFAM" id="SSF51735">
    <property type="entry name" value="NAD(P)-binding Rossmann-fold domains"/>
    <property type="match status" value="1"/>
</dbReference>
<dbReference type="Gene3D" id="3.40.50.720">
    <property type="entry name" value="NAD(P)-binding Rossmann-like Domain"/>
    <property type="match status" value="1"/>
</dbReference>
<accession>A0A931HCG1</accession>
<comment type="caution">
    <text evidence="13">The sequence shown here is derived from an EMBL/GenBank/DDBJ whole genome shotgun (WGS) entry which is preliminary data.</text>
</comment>
<dbReference type="InterPro" id="IPR013512">
    <property type="entry name" value="DXP_reductoisomerase_N"/>
</dbReference>
<dbReference type="NCBIfam" id="NF009114">
    <property type="entry name" value="PRK12464.1"/>
    <property type="match status" value="1"/>
</dbReference>
<keyword evidence="6 9" id="KW-0464">Manganese</keyword>
<feature type="binding site" evidence="9">
    <location>
        <position position="162"/>
    </location>
    <ligand>
        <name>1-deoxy-D-xylulose 5-phosphate</name>
        <dbReference type="ChEBI" id="CHEBI:57792"/>
    </ligand>
</feature>
<comment type="function">
    <text evidence="9">Catalyzes the NADPH-dependent rearrangement and reduction of 1-deoxy-D-xylulose-5-phosphate (DXP) to 2-C-methyl-D-erythritol 4-phosphate (MEP).</text>
</comment>
<comment type="cofactor">
    <cofactor evidence="9">
        <name>Mg(2+)</name>
        <dbReference type="ChEBI" id="CHEBI:18420"/>
    </cofactor>
    <cofactor evidence="9">
        <name>Mn(2+)</name>
        <dbReference type="ChEBI" id="CHEBI:29035"/>
    </cofactor>
</comment>
<organism evidence="13 14">
    <name type="scientific">Novosphingobium aureum</name>
    <dbReference type="NCBI Taxonomy" id="2792964"/>
    <lineage>
        <taxon>Bacteria</taxon>
        <taxon>Pseudomonadati</taxon>
        <taxon>Pseudomonadota</taxon>
        <taxon>Alphaproteobacteria</taxon>
        <taxon>Sphingomonadales</taxon>
        <taxon>Sphingomonadaceae</taxon>
        <taxon>Novosphingobium</taxon>
    </lineage>
</organism>
<dbReference type="InterPro" id="IPR036291">
    <property type="entry name" value="NAD(P)-bd_dom_sf"/>
</dbReference>
<keyword evidence="7 9" id="KW-0414">Isoprene biosynthesis</keyword>
<gene>
    <name evidence="9" type="primary">dxr</name>
    <name evidence="13" type="ORF">I5E68_08240</name>
</gene>
<dbReference type="GO" id="GO:0070402">
    <property type="term" value="F:NADPH binding"/>
    <property type="evidence" value="ECO:0007669"/>
    <property type="project" value="InterPro"/>
</dbReference>
<dbReference type="AlphaFoldDB" id="A0A931HCG1"/>
<evidence type="ECO:0000256" key="6">
    <source>
        <dbReference type="ARBA" id="ARBA00023211"/>
    </source>
</evidence>
<dbReference type="NCBIfam" id="TIGR00243">
    <property type="entry name" value="Dxr"/>
    <property type="match status" value="1"/>
</dbReference>
<feature type="domain" description="1-deoxy-D-xylulose 5-phosphate reductoisomerase N-terminal" evidence="10">
    <location>
        <begin position="17"/>
        <end position="142"/>
    </location>
</feature>
<dbReference type="InterPro" id="IPR003821">
    <property type="entry name" value="DXP_reductoisomerase"/>
</dbReference>
<dbReference type="HAMAP" id="MF_00183">
    <property type="entry name" value="DXP_reductoisom"/>
    <property type="match status" value="1"/>
</dbReference>
<feature type="domain" description="1-deoxy-D-xylulose 5-phosphate reductoisomerase C-terminal" evidence="11">
    <location>
        <begin position="156"/>
        <end position="239"/>
    </location>
</feature>
<keyword evidence="3 9" id="KW-0479">Metal-binding</keyword>
<evidence type="ECO:0000256" key="5">
    <source>
        <dbReference type="ARBA" id="ARBA00023002"/>
    </source>
</evidence>
<feature type="binding site" evidence="9">
    <location>
        <position position="26"/>
    </location>
    <ligand>
        <name>NADPH</name>
        <dbReference type="ChEBI" id="CHEBI:57783"/>
    </ligand>
</feature>
<evidence type="ECO:0000256" key="9">
    <source>
        <dbReference type="HAMAP-Rule" id="MF_00183"/>
    </source>
</evidence>
<dbReference type="InterPro" id="IPR026877">
    <property type="entry name" value="DXPR_C"/>
</dbReference>
<evidence type="ECO:0000256" key="1">
    <source>
        <dbReference type="ARBA" id="ARBA00005094"/>
    </source>
</evidence>
<evidence type="ECO:0000259" key="10">
    <source>
        <dbReference type="Pfam" id="PF02670"/>
    </source>
</evidence>
<feature type="binding site" evidence="9">
    <location>
        <position position="231"/>
    </location>
    <ligand>
        <name>1-deoxy-D-xylulose 5-phosphate</name>
        <dbReference type="ChEBI" id="CHEBI:57792"/>
    </ligand>
</feature>
<feature type="binding site" evidence="9">
    <location>
        <position position="51"/>
    </location>
    <ligand>
        <name>NADPH</name>
        <dbReference type="ChEBI" id="CHEBI:57783"/>
    </ligand>
</feature>
<feature type="binding site" evidence="9">
    <location>
        <position position="228"/>
    </location>
    <ligand>
        <name>1-deoxy-D-xylulose 5-phosphate</name>
        <dbReference type="ChEBI" id="CHEBI:57792"/>
    </ligand>
</feature>
<sequence length="396" mass="40809">MTKAPEQACEHGGARTISVLGATGSIGASTLDLVRRNRAQWRVVALTANGNAAALAALAREFEVEVAVVADEAALPELRAALAGTGIEAAGGAQALVEAAARGAQMTIAAIVGCAGLAPTMAAIEQGGLIGLANKEALVSAGEVMTAAVARHGATLLPVDSEHNAIFQCLQGNQLSQVRSITLTASGGPFRDWSAGQLAEATPAQAIKHPNWDMGAKISVDSATMFNKGLELIEAHYLFPVGLDALRIIVHPQSIVHSMVEYRDGSTLAQLGPSDMRVPIASVLAWPARMDTPLAPLDLAAIGELTFRAPDEERFPATRLAREAARAGGAIPAVLNAANEVAVAAFLAGQIGFSRIAAEVEHVLETYAPSAPTSLADVLAVDAEARRRALGLLQAA</sequence>
<dbReference type="FunFam" id="3.40.50.720:FF:000045">
    <property type="entry name" value="1-deoxy-D-xylulose 5-phosphate reductoisomerase"/>
    <property type="match status" value="1"/>
</dbReference>
<dbReference type="Pfam" id="PF13288">
    <property type="entry name" value="DXPR_C"/>
    <property type="match status" value="1"/>
</dbReference>
<proteinExistence type="inferred from homology"/>
<dbReference type="GO" id="GO:0030604">
    <property type="term" value="F:1-deoxy-D-xylulose-5-phosphate reductoisomerase activity"/>
    <property type="evidence" value="ECO:0007669"/>
    <property type="project" value="UniProtKB-UniRule"/>
</dbReference>
<feature type="binding site" evidence="9">
    <location>
        <position position="209"/>
    </location>
    <ligand>
        <name>1-deoxy-D-xylulose 5-phosphate</name>
        <dbReference type="ChEBI" id="CHEBI:57792"/>
    </ligand>
</feature>
<dbReference type="PANTHER" id="PTHR30525">
    <property type="entry name" value="1-DEOXY-D-XYLULOSE 5-PHOSPHATE REDUCTOISOMERASE"/>
    <property type="match status" value="1"/>
</dbReference>
<feature type="binding site" evidence="9">
    <location>
        <position position="222"/>
    </location>
    <ligand>
        <name>1-deoxy-D-xylulose 5-phosphate</name>
        <dbReference type="ChEBI" id="CHEBI:57792"/>
    </ligand>
</feature>
<dbReference type="Gene3D" id="1.10.1740.10">
    <property type="match status" value="1"/>
</dbReference>
<feature type="binding site" evidence="9">
    <location>
        <position position="135"/>
    </location>
    <ligand>
        <name>1-deoxy-D-xylulose 5-phosphate</name>
        <dbReference type="ChEBI" id="CHEBI:57792"/>
    </ligand>
</feature>
<evidence type="ECO:0000256" key="7">
    <source>
        <dbReference type="ARBA" id="ARBA00023229"/>
    </source>
</evidence>
<dbReference type="InterPro" id="IPR013644">
    <property type="entry name" value="DXP_reductoisomerase_C"/>
</dbReference>
<feature type="binding site" evidence="9">
    <location>
        <position position="161"/>
    </location>
    <ligand>
        <name>1-deoxy-D-xylulose 5-phosphate</name>
        <dbReference type="ChEBI" id="CHEBI:57792"/>
    </ligand>
</feature>
<comment type="similarity">
    <text evidence="2 9">Belongs to the DXR family.</text>
</comment>
<evidence type="ECO:0000256" key="3">
    <source>
        <dbReference type="ARBA" id="ARBA00022723"/>
    </source>
</evidence>
<dbReference type="GO" id="GO:0030145">
    <property type="term" value="F:manganese ion binding"/>
    <property type="evidence" value="ECO:0007669"/>
    <property type="project" value="TreeGrafter"/>
</dbReference>
<keyword evidence="14" id="KW-1185">Reference proteome</keyword>
<feature type="binding site" evidence="9">
    <location>
        <position position="25"/>
    </location>
    <ligand>
        <name>NADPH</name>
        <dbReference type="ChEBI" id="CHEBI:57783"/>
    </ligand>
</feature>
<dbReference type="SUPFAM" id="SSF55347">
    <property type="entry name" value="Glyceraldehyde-3-phosphate dehydrogenase-like, C-terminal domain"/>
    <property type="match status" value="1"/>
</dbReference>
<feature type="binding site" evidence="9">
    <location>
        <position position="162"/>
    </location>
    <ligand>
        <name>Mn(2+)</name>
        <dbReference type="ChEBI" id="CHEBI:29035"/>
    </ligand>
</feature>
<feature type="binding site" evidence="9">
    <location>
        <position position="134"/>
    </location>
    <ligand>
        <name>NADPH</name>
        <dbReference type="ChEBI" id="CHEBI:57783"/>
    </ligand>
</feature>
<dbReference type="GO" id="GO:0051484">
    <property type="term" value="P:isopentenyl diphosphate biosynthetic process, methylerythritol 4-phosphate pathway involved in terpenoid biosynthetic process"/>
    <property type="evidence" value="ECO:0007669"/>
    <property type="project" value="UniProtKB-ARBA"/>
</dbReference>
<dbReference type="Proteomes" id="UP000617634">
    <property type="component" value="Unassembled WGS sequence"/>
</dbReference>
<evidence type="ECO:0000259" key="11">
    <source>
        <dbReference type="Pfam" id="PF08436"/>
    </source>
</evidence>
<reference evidence="13" key="1">
    <citation type="submission" date="2020-11" db="EMBL/GenBank/DDBJ databases">
        <title>Novosphingobium aureum sp. nov., a marine bacterium isolated from sediment of a salt flat.</title>
        <authorList>
            <person name="Yoo Y."/>
            <person name="Kim J.-J."/>
        </authorList>
    </citation>
    <scope>NUCLEOTIDE SEQUENCE</scope>
    <source>
        <strain evidence="13">YJ-S2-02</strain>
    </source>
</reference>
<comment type="caution">
    <text evidence="9">Lacks conserved residue(s) required for the propagation of feature annotation.</text>
</comment>
<feature type="binding site" evidence="9">
    <location>
        <position position="231"/>
    </location>
    <ligand>
        <name>Mn(2+)</name>
        <dbReference type="ChEBI" id="CHEBI:29035"/>
    </ligand>
</feature>
<keyword evidence="4 9" id="KW-0521">NADP</keyword>
<feature type="domain" description="DXP reductoisomerase C-terminal" evidence="12">
    <location>
        <begin position="271"/>
        <end position="387"/>
    </location>
</feature>
<dbReference type="InterPro" id="IPR036169">
    <property type="entry name" value="DXPR_C_sf"/>
</dbReference>
<evidence type="ECO:0000259" key="12">
    <source>
        <dbReference type="Pfam" id="PF13288"/>
    </source>
</evidence>
<evidence type="ECO:0000313" key="13">
    <source>
        <dbReference type="EMBL" id="MBH0112938.1"/>
    </source>
</evidence>
<dbReference type="PANTHER" id="PTHR30525:SF0">
    <property type="entry name" value="1-DEOXY-D-XYLULOSE 5-PHOSPHATE REDUCTOISOMERASE, CHLOROPLASTIC"/>
    <property type="match status" value="1"/>
</dbReference>
<evidence type="ECO:0000256" key="2">
    <source>
        <dbReference type="ARBA" id="ARBA00006825"/>
    </source>
</evidence>
<comment type="catalytic activity">
    <reaction evidence="8">
        <text>2-C-methyl-D-erythritol 4-phosphate + NADP(+) = 1-deoxy-D-xylulose 5-phosphate + NADPH + H(+)</text>
        <dbReference type="Rhea" id="RHEA:13717"/>
        <dbReference type="ChEBI" id="CHEBI:15378"/>
        <dbReference type="ChEBI" id="CHEBI:57783"/>
        <dbReference type="ChEBI" id="CHEBI:57792"/>
        <dbReference type="ChEBI" id="CHEBI:58262"/>
        <dbReference type="ChEBI" id="CHEBI:58349"/>
        <dbReference type="EC" id="1.1.1.267"/>
    </reaction>
    <physiologicalReaction direction="right-to-left" evidence="8">
        <dbReference type="Rhea" id="RHEA:13719"/>
    </physiologicalReaction>
</comment>
<feature type="binding site" evidence="9">
    <location>
        <position position="227"/>
    </location>
    <ligand>
        <name>1-deoxy-D-xylulose 5-phosphate</name>
        <dbReference type="ChEBI" id="CHEBI:57792"/>
    </ligand>
</feature>
<keyword evidence="9" id="KW-0460">Magnesium</keyword>
<dbReference type="Pfam" id="PF02670">
    <property type="entry name" value="DXP_reductoisom"/>
    <property type="match status" value="1"/>
</dbReference>
<evidence type="ECO:0000256" key="8">
    <source>
        <dbReference type="ARBA" id="ARBA00048543"/>
    </source>
</evidence>
<protein>
    <recommendedName>
        <fullName evidence="9">1-deoxy-D-xylulose 5-phosphate reductoisomerase</fullName>
        <shortName evidence="9">DXP reductoisomerase</shortName>
        <ecNumber evidence="9">1.1.1.267</ecNumber>
    </recommendedName>
    <alternativeName>
        <fullName evidence="9">1-deoxyxylulose-5-phosphate reductoisomerase</fullName>
    </alternativeName>
    <alternativeName>
        <fullName evidence="9">2-C-methyl-D-erythritol 4-phosphate synthase</fullName>
    </alternativeName>
</protein>